<dbReference type="Pfam" id="PF00515">
    <property type="entry name" value="TPR_1"/>
    <property type="match status" value="1"/>
</dbReference>
<dbReference type="eggNOG" id="COG3914">
    <property type="taxonomic scope" value="Bacteria"/>
</dbReference>
<evidence type="ECO:0000256" key="7">
    <source>
        <dbReference type="ARBA" id="ARBA00022803"/>
    </source>
</evidence>
<comment type="similarity">
    <text evidence="2">Belongs to the glycosyltransferase 41 family. O-GlcNAc transferase subfamily.</text>
</comment>
<dbReference type="Pfam" id="PF13414">
    <property type="entry name" value="TPR_11"/>
    <property type="match status" value="1"/>
</dbReference>
<dbReference type="SMART" id="SM00028">
    <property type="entry name" value="TPR"/>
    <property type="match status" value="7"/>
</dbReference>
<evidence type="ECO:0000256" key="6">
    <source>
        <dbReference type="ARBA" id="ARBA00022737"/>
    </source>
</evidence>
<keyword evidence="11" id="KW-1185">Reference proteome</keyword>
<reference evidence="10 11" key="2">
    <citation type="submission" date="2011-11" db="EMBL/GenBank/DDBJ databases">
        <authorList>
            <consortium name="US DOE Joint Genome Institute"/>
            <person name="Lucas S."/>
            <person name="Han J."/>
            <person name="Lapidus A."/>
            <person name="Cheng J.-F."/>
            <person name="Goodwin L."/>
            <person name="Pitluck S."/>
            <person name="Peters L."/>
            <person name="Ovchinnikova G."/>
            <person name="Zhang X."/>
            <person name="Detter J.C."/>
            <person name="Han C."/>
            <person name="Tapia R."/>
            <person name="Land M."/>
            <person name="Hauser L."/>
            <person name="Kyrpides N."/>
            <person name="Ivanova N."/>
            <person name="Pagani I."/>
            <person name="Vogl K."/>
            <person name="Liu Z."/>
            <person name="Overmann J."/>
            <person name="Frigaard N.-U."/>
            <person name="Bryant D."/>
            <person name="Woyke T."/>
        </authorList>
    </citation>
    <scope>NUCLEOTIDE SEQUENCE [LARGE SCALE GENOMIC DNA]</scope>
    <source>
        <strain evidence="10 11">970</strain>
    </source>
</reference>
<feature type="repeat" description="TPR" evidence="8">
    <location>
        <begin position="42"/>
        <end position="75"/>
    </location>
</feature>
<dbReference type="InterPro" id="IPR011990">
    <property type="entry name" value="TPR-like_helical_dom_sf"/>
</dbReference>
<proteinExistence type="inferred from homology"/>
<evidence type="ECO:0000256" key="2">
    <source>
        <dbReference type="ARBA" id="ARBA00005386"/>
    </source>
</evidence>
<dbReference type="STRING" id="631362.Thi970DRAFT_04164"/>
<evidence type="ECO:0000313" key="11">
    <source>
        <dbReference type="Proteomes" id="UP000002964"/>
    </source>
</evidence>
<dbReference type="SUPFAM" id="SSF48452">
    <property type="entry name" value="TPR-like"/>
    <property type="match status" value="1"/>
</dbReference>
<dbReference type="SUPFAM" id="SSF48439">
    <property type="entry name" value="Protein prenylyltransferase"/>
    <property type="match status" value="1"/>
</dbReference>
<comment type="pathway">
    <text evidence="1">Protein modification; protein glycosylation.</text>
</comment>
<dbReference type="eggNOG" id="COG0457">
    <property type="taxonomic scope" value="Bacteria"/>
</dbReference>
<dbReference type="Gene3D" id="1.25.40.10">
    <property type="entry name" value="Tetratricopeptide repeat domain"/>
    <property type="match status" value="5"/>
</dbReference>
<dbReference type="SUPFAM" id="SSF53756">
    <property type="entry name" value="UDP-Glycosyltransferase/glycogen phosphorylase"/>
    <property type="match status" value="1"/>
</dbReference>
<dbReference type="RefSeq" id="WP_009150926.1">
    <property type="nucleotide sequence ID" value="NZ_CP121471.1"/>
</dbReference>
<feature type="repeat" description="TPR" evidence="8">
    <location>
        <begin position="76"/>
        <end position="109"/>
    </location>
</feature>
<dbReference type="InterPro" id="IPR019734">
    <property type="entry name" value="TPR_rpt"/>
</dbReference>
<evidence type="ECO:0000259" key="9">
    <source>
        <dbReference type="Pfam" id="PF13844"/>
    </source>
</evidence>
<evidence type="ECO:0000256" key="5">
    <source>
        <dbReference type="ARBA" id="ARBA00022679"/>
    </source>
</evidence>
<dbReference type="GO" id="GO:0097363">
    <property type="term" value="F:protein O-acetylglucosaminyltransferase activity"/>
    <property type="evidence" value="ECO:0007669"/>
    <property type="project" value="UniProtKB-EC"/>
</dbReference>
<dbReference type="AlphaFoldDB" id="H8Z5B6"/>
<keyword evidence="7 8" id="KW-0802">TPR repeat</keyword>
<feature type="repeat" description="TPR" evidence="8">
    <location>
        <begin position="110"/>
        <end position="143"/>
    </location>
</feature>
<feature type="domain" description="O-GlcNAc transferase C-terminal" evidence="9">
    <location>
        <begin position="497"/>
        <end position="675"/>
    </location>
</feature>
<feature type="repeat" description="TPR" evidence="8">
    <location>
        <begin position="212"/>
        <end position="245"/>
    </location>
</feature>
<organism evidence="10 11">
    <name type="scientific">Thiorhodovibrio frisius</name>
    <dbReference type="NCBI Taxonomy" id="631362"/>
    <lineage>
        <taxon>Bacteria</taxon>
        <taxon>Pseudomonadati</taxon>
        <taxon>Pseudomonadota</taxon>
        <taxon>Gammaproteobacteria</taxon>
        <taxon>Chromatiales</taxon>
        <taxon>Chromatiaceae</taxon>
        <taxon>Thiorhodovibrio</taxon>
    </lineage>
</organism>
<dbReference type="EMBL" id="JH603170">
    <property type="protein sequence ID" value="EIC20523.1"/>
    <property type="molecule type" value="Genomic_DNA"/>
</dbReference>
<protein>
    <recommendedName>
        <fullName evidence="3">protein O-GlcNAc transferase</fullName>
        <ecNumber evidence="3">2.4.1.255</ecNumber>
    </recommendedName>
</protein>
<dbReference type="EC" id="2.4.1.255" evidence="3"/>
<feature type="repeat" description="TPR" evidence="8">
    <location>
        <begin position="246"/>
        <end position="279"/>
    </location>
</feature>
<dbReference type="Pfam" id="PF13844">
    <property type="entry name" value="Glyco_transf_41"/>
    <property type="match status" value="2"/>
</dbReference>
<evidence type="ECO:0000256" key="4">
    <source>
        <dbReference type="ARBA" id="ARBA00022676"/>
    </source>
</evidence>
<dbReference type="CDD" id="cd01635">
    <property type="entry name" value="Glycosyltransferase_GTB-type"/>
    <property type="match status" value="1"/>
</dbReference>
<dbReference type="Pfam" id="PF13432">
    <property type="entry name" value="TPR_16"/>
    <property type="match status" value="1"/>
</dbReference>
<dbReference type="InterPro" id="IPR051939">
    <property type="entry name" value="Glycosyltr_41/O-GlcNAc_trsf"/>
</dbReference>
<gene>
    <name evidence="10" type="ORF">Thi970DRAFT_04164</name>
</gene>
<dbReference type="HOGENOM" id="CLU_001721_4_0_6"/>
<reference evidence="11" key="1">
    <citation type="submission" date="2011-06" db="EMBL/GenBank/DDBJ databases">
        <authorList>
            <consortium name="US DOE Joint Genome Institute (JGI-PGF)"/>
            <person name="Lucas S."/>
            <person name="Han J."/>
            <person name="Lapidus A."/>
            <person name="Cheng J.-F."/>
            <person name="Goodwin L."/>
            <person name="Pitluck S."/>
            <person name="Peters L."/>
            <person name="Land M.L."/>
            <person name="Hauser L."/>
            <person name="Vogl K."/>
            <person name="Liu Z."/>
            <person name="Overmann J."/>
            <person name="Frigaard N.-U."/>
            <person name="Bryant D.A."/>
            <person name="Woyke T.J."/>
        </authorList>
    </citation>
    <scope>NUCLEOTIDE SEQUENCE [LARGE SCALE GENOMIC DNA]</scope>
    <source>
        <strain evidence="11">970</strain>
    </source>
</reference>
<name>H8Z5B6_9GAMM</name>
<evidence type="ECO:0000256" key="3">
    <source>
        <dbReference type="ARBA" id="ARBA00011970"/>
    </source>
</evidence>
<keyword evidence="4" id="KW-0328">Glycosyltransferase</keyword>
<evidence type="ECO:0000313" key="10">
    <source>
        <dbReference type="EMBL" id="EIC20523.1"/>
    </source>
</evidence>
<dbReference type="OrthoDB" id="7058953at2"/>
<dbReference type="UniPathway" id="UPA00378"/>
<dbReference type="PANTHER" id="PTHR44835">
    <property type="entry name" value="UDP-N-ACETYLGLUCOSAMINE--PEPTIDE N-ACETYLGLUCOSAMINYLTRANSFERASE SPINDLY-RELATED"/>
    <property type="match status" value="1"/>
</dbReference>
<sequence length="697" mass="77552">MSRPQESLDHILRKATQHHESGNLEAAVAGYQVVLGARPDLASVHNNLGNALLSLGRPQDALGAFDSAVALEPEDAILRFNRGNLLRQLGRYDQAILAFEAAINLQPNFAEGYLNLGLTLKDLERYDLALAAFDRVLRLKPGFAAAHNNRGIVLKELGRLEEALTAYDTALSLRPDFAKAHNNRGFVLKDLGRYTDALAACDAALQLQPDLADAYNTRGYVLKDMGRIAEALAACETGLELQPDLVDAHNNRGGLLQALGYQNEAIASYCEAIRIKPDYSLAHNNRLFALHYGERTPSGAIWAAACEFGDKFGKPRFFDQEPFRGKSDGRVHIGYVSGDFHNHPVGYFLESVLKNHDHKKFSVHCYDTQGAQDDLTARLKRHAQVWRSLVGINDAGAAEQIRSDEIDILIDLSGHTAHNRLLVFAQRPAPVQVTWLGYFGTTGLPTIDYILADRYVVTETDEQFFSEKIVRLPHSYLCFTPPTENVGIKPCRSARNFIKFASFNNIAKLSDQTIWLWAQIILRVPNSQLVIRDKALGDATVRQRIIDRFAIQGVVQERLDIKPSLRREEYLESYNDVDISLSPTPFGGGTTTAEALWMGVPVVCLRGGTWVGRISESIIKTVGLRDLVAETEEEYIHIATSLATRADQLHEMRSGLRSRLENSPFCDCPAFTRDLEEAFLGMLDSWRRPCASPPFGQ</sequence>
<evidence type="ECO:0000256" key="8">
    <source>
        <dbReference type="PROSITE-ProRule" id="PRU00339"/>
    </source>
</evidence>
<dbReference type="Proteomes" id="UP000002964">
    <property type="component" value="Unassembled WGS sequence"/>
</dbReference>
<dbReference type="Pfam" id="PF13181">
    <property type="entry name" value="TPR_8"/>
    <property type="match status" value="2"/>
</dbReference>
<dbReference type="Gene3D" id="3.40.50.11380">
    <property type="match status" value="1"/>
</dbReference>
<dbReference type="InterPro" id="IPR029489">
    <property type="entry name" value="OGT/SEC/SPY_C"/>
</dbReference>
<keyword evidence="6" id="KW-0677">Repeat</keyword>
<dbReference type="PROSITE" id="PS50005">
    <property type="entry name" value="TPR"/>
    <property type="match status" value="7"/>
</dbReference>
<accession>H8Z5B6</accession>
<evidence type="ECO:0000256" key="1">
    <source>
        <dbReference type="ARBA" id="ARBA00004922"/>
    </source>
</evidence>
<feature type="repeat" description="TPR" evidence="8">
    <location>
        <begin position="178"/>
        <end position="211"/>
    </location>
</feature>
<feature type="repeat" description="TPR" evidence="8">
    <location>
        <begin position="144"/>
        <end position="177"/>
    </location>
</feature>
<feature type="domain" description="O-GlcNAc transferase C-terminal" evidence="9">
    <location>
        <begin position="324"/>
        <end position="477"/>
    </location>
</feature>
<dbReference type="Gene3D" id="3.40.50.2000">
    <property type="entry name" value="Glycogen Phosphorylase B"/>
    <property type="match status" value="1"/>
</dbReference>
<dbReference type="PROSITE" id="PS50293">
    <property type="entry name" value="TPR_REGION"/>
    <property type="match status" value="3"/>
</dbReference>
<keyword evidence="5 10" id="KW-0808">Transferase</keyword>
<dbReference type="PANTHER" id="PTHR44835:SF1">
    <property type="entry name" value="PROTEIN O-GLCNAC TRANSFERASE"/>
    <property type="match status" value="1"/>
</dbReference>